<keyword evidence="5 6" id="KW-0413">Isomerase</keyword>
<dbReference type="PANTHER" id="PTHR42946">
    <property type="entry name" value="PHOSPHOHEXOSE MUTASE"/>
    <property type="match status" value="1"/>
</dbReference>
<proteinExistence type="inferred from homology"/>
<dbReference type="HAMAP" id="MF_01554_B">
    <property type="entry name" value="GlmM_B"/>
    <property type="match status" value="1"/>
</dbReference>
<dbReference type="InterPro" id="IPR005841">
    <property type="entry name" value="Alpha-D-phosphohexomutase_SF"/>
</dbReference>
<feature type="modified residue" description="Phosphoserine" evidence="6">
    <location>
        <position position="102"/>
    </location>
</feature>
<dbReference type="Pfam" id="PF00408">
    <property type="entry name" value="PGM_PMM_IV"/>
    <property type="match status" value="1"/>
</dbReference>
<dbReference type="InterPro" id="IPR036900">
    <property type="entry name" value="A-D-PHexomutase_C_sf"/>
</dbReference>
<feature type="binding site" evidence="6">
    <location>
        <position position="245"/>
    </location>
    <ligand>
        <name>Mg(2+)</name>
        <dbReference type="ChEBI" id="CHEBI:18420"/>
    </ligand>
</feature>
<comment type="caution">
    <text evidence="13">The sequence shown here is derived from an EMBL/GenBank/DDBJ whole genome shotgun (WGS) entry which is preliminary data.</text>
</comment>
<name>A0A554X8V3_9BURK</name>
<dbReference type="GO" id="GO:0000287">
    <property type="term" value="F:magnesium ion binding"/>
    <property type="evidence" value="ECO:0007669"/>
    <property type="project" value="UniProtKB-UniRule"/>
</dbReference>
<feature type="domain" description="Alpha-D-phosphohexomutase alpha/beta/alpha" evidence="10">
    <location>
        <begin position="3"/>
        <end position="134"/>
    </location>
</feature>
<dbReference type="Proteomes" id="UP000318542">
    <property type="component" value="Unassembled WGS sequence"/>
</dbReference>
<evidence type="ECO:0000256" key="5">
    <source>
        <dbReference type="ARBA" id="ARBA00023235"/>
    </source>
</evidence>
<dbReference type="InterPro" id="IPR005846">
    <property type="entry name" value="A-D-PHexomutase_a/b/a-III"/>
</dbReference>
<evidence type="ECO:0000256" key="7">
    <source>
        <dbReference type="RuleBase" id="RU004326"/>
    </source>
</evidence>
<sequence length="445" mass="47383">MTRQYFGTDGIRGTVGHVPITPDFVLRLAHAVGQVLKRTEARPTVLIGKDTRISGYMLESALESGFNSAGVDVVLLGPVPTPAVAYLTRAQRASLGVVISASHNPYPDNGIKFFSAQGTKLPDAWELAVEAALAQPPVWVESAALGAARRLNDAAGRYVEFCKSTFAPDLSLRGLKIVVDAAHGAAYQIAPAVFHELGADVVPIGCSPNGRNINDGVGATHPQTLIAAVRAHEADLGIALDGDADRVQIVDASGRLFDGDELLYVLADDRLGRDEVVPGVVGTLMTNMAIEQALAARGVRLVRAKVGDRYVLEELHRHHWLLGGEGSGHLIILDKQTTGDGIVSALQVLQACLRQQRTLAEVLHGVERFPQVLRNVRLAPGADWRSNIVLQQAQRDAEAALGDDGRVLIRASGTEPVLRVMVEARRAADAERWAARLAEAAGAGA</sequence>
<dbReference type="InterPro" id="IPR016066">
    <property type="entry name" value="A-D-PHexomutase_CS"/>
</dbReference>
<reference evidence="13 14" key="1">
    <citation type="submission" date="2019-07" db="EMBL/GenBank/DDBJ databases">
        <title>Tepidimonas thermarum AA-1 draft genome.</title>
        <authorList>
            <person name="Da Costa M.S."/>
            <person name="Froufe H.J.C."/>
            <person name="Egas C."/>
            <person name="Albuquerque L."/>
        </authorList>
    </citation>
    <scope>NUCLEOTIDE SEQUENCE [LARGE SCALE GENOMIC DNA]</scope>
    <source>
        <strain evidence="13 14">AA-1</strain>
    </source>
</reference>
<dbReference type="EC" id="5.4.2.10" evidence="6 8"/>
<feature type="active site" description="Phosphoserine intermediate" evidence="6">
    <location>
        <position position="102"/>
    </location>
</feature>
<dbReference type="SUPFAM" id="SSF53738">
    <property type="entry name" value="Phosphoglucomutase, first 3 domains"/>
    <property type="match status" value="3"/>
</dbReference>
<dbReference type="AlphaFoldDB" id="A0A554X8V3"/>
<dbReference type="OrthoDB" id="9803322at2"/>
<dbReference type="PRINTS" id="PR00509">
    <property type="entry name" value="PGMPMM"/>
</dbReference>
<dbReference type="InterPro" id="IPR005843">
    <property type="entry name" value="A-D-PHexomutase_C"/>
</dbReference>
<feature type="binding site" evidence="6">
    <location>
        <position position="243"/>
    </location>
    <ligand>
        <name>Mg(2+)</name>
        <dbReference type="ChEBI" id="CHEBI:18420"/>
    </ligand>
</feature>
<keyword evidence="14" id="KW-1185">Reference proteome</keyword>
<keyword evidence="2 6" id="KW-0597">Phosphoprotein</keyword>
<comment type="similarity">
    <text evidence="1 6 7">Belongs to the phosphohexose mutase family.</text>
</comment>
<evidence type="ECO:0000259" key="12">
    <source>
        <dbReference type="Pfam" id="PF02880"/>
    </source>
</evidence>
<evidence type="ECO:0000256" key="8">
    <source>
        <dbReference type="RuleBase" id="RU004327"/>
    </source>
</evidence>
<keyword evidence="4 6" id="KW-0460">Magnesium</keyword>
<evidence type="ECO:0000256" key="1">
    <source>
        <dbReference type="ARBA" id="ARBA00010231"/>
    </source>
</evidence>
<dbReference type="EMBL" id="VJOL01000001">
    <property type="protein sequence ID" value="TSE32260.1"/>
    <property type="molecule type" value="Genomic_DNA"/>
</dbReference>
<dbReference type="GO" id="GO:0009252">
    <property type="term" value="P:peptidoglycan biosynthetic process"/>
    <property type="evidence" value="ECO:0007669"/>
    <property type="project" value="TreeGrafter"/>
</dbReference>
<dbReference type="FunFam" id="3.40.120.10:FF:000003">
    <property type="entry name" value="Phosphoglucosamine mutase"/>
    <property type="match status" value="1"/>
</dbReference>
<dbReference type="Pfam" id="PF02880">
    <property type="entry name" value="PGM_PMM_III"/>
    <property type="match status" value="1"/>
</dbReference>
<organism evidence="13 14">
    <name type="scientific">Tepidimonas thermarum</name>
    <dbReference type="NCBI Taxonomy" id="335431"/>
    <lineage>
        <taxon>Bacteria</taxon>
        <taxon>Pseudomonadati</taxon>
        <taxon>Pseudomonadota</taxon>
        <taxon>Betaproteobacteria</taxon>
        <taxon>Burkholderiales</taxon>
        <taxon>Tepidimonas</taxon>
    </lineage>
</organism>
<dbReference type="Gene3D" id="3.40.120.10">
    <property type="entry name" value="Alpha-D-Glucose-1,6-Bisphosphate, subunit A, domain 3"/>
    <property type="match status" value="3"/>
</dbReference>
<evidence type="ECO:0000256" key="4">
    <source>
        <dbReference type="ARBA" id="ARBA00022842"/>
    </source>
</evidence>
<keyword evidence="3 6" id="KW-0479">Metal-binding</keyword>
<feature type="binding site" description="via phosphate group" evidence="6">
    <location>
        <position position="102"/>
    </location>
    <ligand>
        <name>Mg(2+)</name>
        <dbReference type="ChEBI" id="CHEBI:18420"/>
    </ligand>
</feature>
<dbReference type="InterPro" id="IPR006352">
    <property type="entry name" value="GlmM_bact"/>
</dbReference>
<feature type="domain" description="Alpha-D-phosphohexomutase C-terminal" evidence="9">
    <location>
        <begin position="375"/>
        <end position="440"/>
    </location>
</feature>
<dbReference type="SUPFAM" id="SSF55957">
    <property type="entry name" value="Phosphoglucomutase, C-terminal domain"/>
    <property type="match status" value="1"/>
</dbReference>
<dbReference type="InterPro" id="IPR016055">
    <property type="entry name" value="A-D-PHexomutase_a/b/a-I/II/III"/>
</dbReference>
<dbReference type="Pfam" id="PF02878">
    <property type="entry name" value="PGM_PMM_I"/>
    <property type="match status" value="1"/>
</dbReference>
<dbReference type="PROSITE" id="PS00710">
    <property type="entry name" value="PGM_PMM"/>
    <property type="match status" value="1"/>
</dbReference>
<evidence type="ECO:0000256" key="6">
    <source>
        <dbReference type="HAMAP-Rule" id="MF_01554"/>
    </source>
</evidence>
<dbReference type="NCBIfam" id="NF008139">
    <property type="entry name" value="PRK10887.1"/>
    <property type="match status" value="1"/>
</dbReference>
<dbReference type="InterPro" id="IPR050060">
    <property type="entry name" value="Phosphoglucosamine_mutase"/>
</dbReference>
<accession>A0A554X8V3</accession>
<dbReference type="CDD" id="cd05802">
    <property type="entry name" value="GlmM"/>
    <property type="match status" value="1"/>
</dbReference>
<evidence type="ECO:0000313" key="13">
    <source>
        <dbReference type="EMBL" id="TSE32260.1"/>
    </source>
</evidence>
<comment type="cofactor">
    <cofactor evidence="6">
        <name>Mg(2+)</name>
        <dbReference type="ChEBI" id="CHEBI:18420"/>
    </cofactor>
    <text evidence="6">Binds 1 Mg(2+) ion per subunit.</text>
</comment>
<dbReference type="GO" id="GO:0005975">
    <property type="term" value="P:carbohydrate metabolic process"/>
    <property type="evidence" value="ECO:0007669"/>
    <property type="project" value="InterPro"/>
</dbReference>
<feature type="domain" description="Alpha-D-phosphohexomutase alpha/beta/alpha" evidence="11">
    <location>
        <begin position="157"/>
        <end position="254"/>
    </location>
</feature>
<dbReference type="InterPro" id="IPR005845">
    <property type="entry name" value="A-D-PHexomutase_a/b/a-II"/>
</dbReference>
<dbReference type="Gene3D" id="3.30.310.50">
    <property type="entry name" value="Alpha-D-phosphohexomutase, C-terminal domain"/>
    <property type="match status" value="1"/>
</dbReference>
<gene>
    <name evidence="6 13" type="primary">glmM</name>
    <name evidence="13" type="ORF">Tther_00046</name>
</gene>
<evidence type="ECO:0000313" key="14">
    <source>
        <dbReference type="Proteomes" id="UP000318542"/>
    </source>
</evidence>
<dbReference type="NCBIfam" id="TIGR01455">
    <property type="entry name" value="glmM"/>
    <property type="match status" value="1"/>
</dbReference>
<dbReference type="RefSeq" id="WP_143899659.1">
    <property type="nucleotide sequence ID" value="NZ_VJOL01000001.1"/>
</dbReference>
<dbReference type="GO" id="GO:0004615">
    <property type="term" value="F:phosphomannomutase activity"/>
    <property type="evidence" value="ECO:0007669"/>
    <property type="project" value="TreeGrafter"/>
</dbReference>
<dbReference type="GO" id="GO:0008966">
    <property type="term" value="F:phosphoglucosamine mutase activity"/>
    <property type="evidence" value="ECO:0007669"/>
    <property type="project" value="UniProtKB-UniRule"/>
</dbReference>
<dbReference type="Pfam" id="PF02879">
    <property type="entry name" value="PGM_PMM_II"/>
    <property type="match status" value="1"/>
</dbReference>
<evidence type="ECO:0000259" key="9">
    <source>
        <dbReference type="Pfam" id="PF00408"/>
    </source>
</evidence>
<feature type="binding site" evidence="6">
    <location>
        <position position="241"/>
    </location>
    <ligand>
        <name>Mg(2+)</name>
        <dbReference type="ChEBI" id="CHEBI:18420"/>
    </ligand>
</feature>
<comment type="PTM">
    <text evidence="6">Activated by phosphorylation.</text>
</comment>
<evidence type="ECO:0000256" key="2">
    <source>
        <dbReference type="ARBA" id="ARBA00022553"/>
    </source>
</evidence>
<evidence type="ECO:0000259" key="10">
    <source>
        <dbReference type="Pfam" id="PF02878"/>
    </source>
</evidence>
<dbReference type="GO" id="GO:0005829">
    <property type="term" value="C:cytosol"/>
    <property type="evidence" value="ECO:0007669"/>
    <property type="project" value="TreeGrafter"/>
</dbReference>
<evidence type="ECO:0000259" key="11">
    <source>
        <dbReference type="Pfam" id="PF02879"/>
    </source>
</evidence>
<dbReference type="InterPro" id="IPR005844">
    <property type="entry name" value="A-D-PHexomutase_a/b/a-I"/>
</dbReference>
<evidence type="ECO:0000256" key="3">
    <source>
        <dbReference type="ARBA" id="ARBA00022723"/>
    </source>
</evidence>
<feature type="domain" description="Alpha-D-phosphohexomutase alpha/beta/alpha" evidence="12">
    <location>
        <begin position="258"/>
        <end position="366"/>
    </location>
</feature>
<dbReference type="PANTHER" id="PTHR42946:SF1">
    <property type="entry name" value="PHOSPHOGLUCOMUTASE (ALPHA-D-GLUCOSE-1,6-BISPHOSPHATE-DEPENDENT)"/>
    <property type="match status" value="1"/>
</dbReference>
<comment type="catalytic activity">
    <reaction evidence="6 8">
        <text>alpha-D-glucosamine 1-phosphate = D-glucosamine 6-phosphate</text>
        <dbReference type="Rhea" id="RHEA:23424"/>
        <dbReference type="ChEBI" id="CHEBI:58516"/>
        <dbReference type="ChEBI" id="CHEBI:58725"/>
        <dbReference type="EC" id="5.4.2.10"/>
    </reaction>
</comment>
<dbReference type="FunFam" id="3.40.120.10:FF:000001">
    <property type="entry name" value="Phosphoglucosamine mutase"/>
    <property type="match status" value="1"/>
</dbReference>
<protein>
    <recommendedName>
        <fullName evidence="6 8">Phosphoglucosamine mutase</fullName>
        <ecNumber evidence="6 8">5.4.2.10</ecNumber>
    </recommendedName>
</protein>
<dbReference type="GO" id="GO:0006048">
    <property type="term" value="P:UDP-N-acetylglucosamine biosynthetic process"/>
    <property type="evidence" value="ECO:0007669"/>
    <property type="project" value="TreeGrafter"/>
</dbReference>
<comment type="function">
    <text evidence="6 8">Catalyzes the conversion of glucosamine-6-phosphate to glucosamine-1-phosphate.</text>
</comment>